<evidence type="ECO:0000313" key="4">
    <source>
        <dbReference type="Proteomes" id="UP000283255"/>
    </source>
</evidence>
<dbReference type="GO" id="GO:0030572">
    <property type="term" value="F:phosphatidyltransferase activity"/>
    <property type="evidence" value="ECO:0007669"/>
    <property type="project" value="UniProtKB-ARBA"/>
</dbReference>
<dbReference type="Proteomes" id="UP000283255">
    <property type="component" value="Unassembled WGS sequence"/>
</dbReference>
<keyword evidence="4" id="KW-1185">Reference proteome</keyword>
<keyword evidence="1" id="KW-0732">Signal</keyword>
<accession>A0A418YCR4</accession>
<dbReference type="EMBL" id="QZCH01000018">
    <property type="protein sequence ID" value="RJG42313.1"/>
    <property type="molecule type" value="Genomic_DNA"/>
</dbReference>
<protein>
    <submittedName>
        <fullName evidence="3">Phospholipase D family protein</fullName>
    </submittedName>
</protein>
<dbReference type="CDD" id="cd09113">
    <property type="entry name" value="PLDc_ymdC_like_2"/>
    <property type="match status" value="1"/>
</dbReference>
<name>A0A418YCR4_9GAMM</name>
<dbReference type="Gene3D" id="3.30.870.10">
    <property type="entry name" value="Endonuclease Chain A"/>
    <property type="match status" value="2"/>
</dbReference>
<dbReference type="GO" id="GO:0032049">
    <property type="term" value="P:cardiolipin biosynthetic process"/>
    <property type="evidence" value="ECO:0007669"/>
    <property type="project" value="UniProtKB-ARBA"/>
</dbReference>
<dbReference type="CDD" id="cd09111">
    <property type="entry name" value="PLDc_ymdC_like_1"/>
    <property type="match status" value="1"/>
</dbReference>
<dbReference type="PROSITE" id="PS51257">
    <property type="entry name" value="PROKAR_LIPOPROTEIN"/>
    <property type="match status" value="1"/>
</dbReference>
<dbReference type="SUPFAM" id="SSF56024">
    <property type="entry name" value="Phospholipase D/nuclease"/>
    <property type="match status" value="2"/>
</dbReference>
<sequence length="511" mass="58049">MKLALSCAALWLSLTLLTGCSSKIEPVDKPESYSHNVIIKDSAVLKQYSDQATQGQGSDSGLYPLSHGEEAFVSRLSMIAAAQHSIDLQYYIYRLDETGKLLSWYLLKAADRGVRVRLLLDDMTTGPHEKALAALATHPNIEVRLFNPFYHRNSRWLEMLGTFERTNRRMHNKSLIVDNHFTVVGGRNIGNEYFSADLAVDFGDLDLLAIGPVVHETALQFDLYWNNDFAIPVETLVARPDNEPFLDSQQEVDKEAQAMFEGEYFTRLKHNTLLQQIKQKQIPWVWAPASLYYDNPEKLQQSQEQQVDNLASQLATWGEQARQEMVLISPYFVPTQFGVDRLIKLKQEQQVEIIILTNSLASTDVVAVHSGYQGYRKQLLAAGIQLYEVKANPDNKPGMWSGSSRSSLHAKTFILDRHAIFIGSMNYDPRSVWLNTEMGIVVESPMLAQTLLANKAQSLDRSAYQVKLAEDGQLVWYDAVKNRYYQNEPDAGFWRRFVASFLSMLPIEEQL</sequence>
<feature type="domain" description="PLD phosphodiesterase" evidence="2">
    <location>
        <begin position="404"/>
        <end position="431"/>
    </location>
</feature>
<dbReference type="AlphaFoldDB" id="A0A418YCR4"/>
<dbReference type="Pfam" id="PF13091">
    <property type="entry name" value="PLDc_2"/>
    <property type="match status" value="2"/>
</dbReference>
<dbReference type="OrthoDB" id="9814092at2"/>
<feature type="chain" id="PRO_5019260719" evidence="1">
    <location>
        <begin position="19"/>
        <end position="511"/>
    </location>
</feature>
<dbReference type="PANTHER" id="PTHR21248">
    <property type="entry name" value="CARDIOLIPIN SYNTHASE"/>
    <property type="match status" value="1"/>
</dbReference>
<dbReference type="SMART" id="SM00155">
    <property type="entry name" value="PLDc"/>
    <property type="match status" value="2"/>
</dbReference>
<dbReference type="InterPro" id="IPR025202">
    <property type="entry name" value="PLD-like_dom"/>
</dbReference>
<feature type="domain" description="PLD phosphodiesterase" evidence="2">
    <location>
        <begin position="166"/>
        <end position="193"/>
    </location>
</feature>
<dbReference type="RefSeq" id="WP_119911329.1">
    <property type="nucleotide sequence ID" value="NZ_QZCH01000018.1"/>
</dbReference>
<gene>
    <name evidence="3" type="ORF">D1Z90_13625</name>
</gene>
<evidence type="ECO:0000256" key="1">
    <source>
        <dbReference type="SAM" id="SignalP"/>
    </source>
</evidence>
<organism evidence="3 4">
    <name type="scientific">Motilimonas pumila</name>
    <dbReference type="NCBI Taxonomy" id="2303987"/>
    <lineage>
        <taxon>Bacteria</taxon>
        <taxon>Pseudomonadati</taxon>
        <taxon>Pseudomonadota</taxon>
        <taxon>Gammaproteobacteria</taxon>
        <taxon>Alteromonadales</taxon>
        <taxon>Alteromonadales genera incertae sedis</taxon>
        <taxon>Motilimonas</taxon>
    </lineage>
</organism>
<reference evidence="3 4" key="2">
    <citation type="submission" date="2019-01" db="EMBL/GenBank/DDBJ databases">
        <title>Motilimonas pumilus sp. nov., isolated from the gut of sea cucumber (Apostichopus japonicus).</title>
        <authorList>
            <person name="Wang F.-Q."/>
            <person name="Ren L.-H."/>
            <person name="Lin Y.-W."/>
            <person name="Sun G.-H."/>
            <person name="Du Z.-J."/>
            <person name="Zhao J.-X."/>
            <person name="Liu X.-J."/>
            <person name="Liu L.-J."/>
        </authorList>
    </citation>
    <scope>NUCLEOTIDE SEQUENCE [LARGE SCALE GENOMIC DNA]</scope>
    <source>
        <strain evidence="3 4">PLHSC7-2</strain>
    </source>
</reference>
<evidence type="ECO:0000313" key="3">
    <source>
        <dbReference type="EMBL" id="RJG42313.1"/>
    </source>
</evidence>
<reference evidence="3 4" key="1">
    <citation type="submission" date="2018-09" db="EMBL/GenBank/DDBJ databases">
        <authorList>
            <person name="Wang F."/>
        </authorList>
    </citation>
    <scope>NUCLEOTIDE SEQUENCE [LARGE SCALE GENOMIC DNA]</scope>
    <source>
        <strain evidence="3 4">PLHSC7-2</strain>
    </source>
</reference>
<feature type="signal peptide" evidence="1">
    <location>
        <begin position="1"/>
        <end position="18"/>
    </location>
</feature>
<proteinExistence type="predicted"/>
<dbReference type="PANTHER" id="PTHR21248:SF12">
    <property type="entry name" value="CARDIOLIPIN SYNTHASE C"/>
    <property type="match status" value="1"/>
</dbReference>
<dbReference type="InterPro" id="IPR001736">
    <property type="entry name" value="PLipase_D/transphosphatidylase"/>
</dbReference>
<comment type="caution">
    <text evidence="3">The sequence shown here is derived from an EMBL/GenBank/DDBJ whole genome shotgun (WGS) entry which is preliminary data.</text>
</comment>
<evidence type="ECO:0000259" key="2">
    <source>
        <dbReference type="PROSITE" id="PS50035"/>
    </source>
</evidence>
<dbReference type="PROSITE" id="PS50035">
    <property type="entry name" value="PLD"/>
    <property type="match status" value="2"/>
</dbReference>